<dbReference type="EMBL" id="JAMQYH010000005">
    <property type="protein sequence ID" value="KAJ1686633.1"/>
    <property type="molecule type" value="Genomic_DNA"/>
</dbReference>
<gene>
    <name evidence="8" type="ORF">LUZ63_018023</name>
</gene>
<dbReference type="PROSITE" id="PS50811">
    <property type="entry name" value="WRKY"/>
    <property type="match status" value="1"/>
</dbReference>
<evidence type="ECO:0000256" key="1">
    <source>
        <dbReference type="ARBA" id="ARBA00004123"/>
    </source>
</evidence>
<keyword evidence="9" id="KW-1185">Reference proteome</keyword>
<protein>
    <recommendedName>
        <fullName evidence="7">WRKY domain-containing protein</fullName>
    </recommendedName>
</protein>
<evidence type="ECO:0000313" key="9">
    <source>
        <dbReference type="Proteomes" id="UP001151287"/>
    </source>
</evidence>
<evidence type="ECO:0000256" key="3">
    <source>
        <dbReference type="ARBA" id="ARBA00023125"/>
    </source>
</evidence>
<proteinExistence type="predicted"/>
<dbReference type="GO" id="GO:0043565">
    <property type="term" value="F:sequence-specific DNA binding"/>
    <property type="evidence" value="ECO:0007669"/>
    <property type="project" value="InterPro"/>
</dbReference>
<evidence type="ECO:0000256" key="6">
    <source>
        <dbReference type="SAM" id="MobiDB-lite"/>
    </source>
</evidence>
<keyword evidence="3" id="KW-0238">DNA-binding</keyword>
<dbReference type="GO" id="GO:0003700">
    <property type="term" value="F:DNA-binding transcription factor activity"/>
    <property type="evidence" value="ECO:0007669"/>
    <property type="project" value="InterPro"/>
</dbReference>
<keyword evidence="5" id="KW-0539">Nucleus</keyword>
<feature type="domain" description="WRKY" evidence="7">
    <location>
        <begin position="104"/>
        <end position="148"/>
    </location>
</feature>
<dbReference type="SUPFAM" id="SSF118290">
    <property type="entry name" value="WRKY DNA-binding domain"/>
    <property type="match status" value="1"/>
</dbReference>
<evidence type="ECO:0000256" key="2">
    <source>
        <dbReference type="ARBA" id="ARBA00023015"/>
    </source>
</evidence>
<dbReference type="OrthoDB" id="2021064at2759"/>
<dbReference type="SMART" id="SM00774">
    <property type="entry name" value="WRKY"/>
    <property type="match status" value="1"/>
</dbReference>
<reference evidence="8" key="1">
    <citation type="journal article" date="2022" name="Cell">
        <title>Repeat-based holocentromeres influence genome architecture and karyotype evolution.</title>
        <authorList>
            <person name="Hofstatter P.G."/>
            <person name="Thangavel G."/>
            <person name="Lux T."/>
            <person name="Neumann P."/>
            <person name="Vondrak T."/>
            <person name="Novak P."/>
            <person name="Zhang M."/>
            <person name="Costa L."/>
            <person name="Castellani M."/>
            <person name="Scott A."/>
            <person name="Toegelov H."/>
            <person name="Fuchs J."/>
            <person name="Mata-Sucre Y."/>
            <person name="Dias Y."/>
            <person name="Vanzela A.L.L."/>
            <person name="Huettel B."/>
            <person name="Almeida C.C.S."/>
            <person name="Simkova H."/>
            <person name="Souza G."/>
            <person name="Pedrosa-Harand A."/>
            <person name="Macas J."/>
            <person name="Mayer K.F.X."/>
            <person name="Houben A."/>
            <person name="Marques A."/>
        </authorList>
    </citation>
    <scope>NUCLEOTIDE SEQUENCE</scope>
    <source>
        <strain evidence="8">RhyBre1mFocal</strain>
    </source>
</reference>
<accession>A0A9Q0C3L3</accession>
<keyword evidence="2" id="KW-0805">Transcription regulation</keyword>
<comment type="caution">
    <text evidence="8">The sequence shown here is derived from an EMBL/GenBank/DDBJ whole genome shotgun (WGS) entry which is preliminary data.</text>
</comment>
<dbReference type="PANTHER" id="PTHR31282">
    <property type="entry name" value="WRKY TRANSCRIPTION FACTOR 21-RELATED"/>
    <property type="match status" value="1"/>
</dbReference>
<organism evidence="8 9">
    <name type="scientific">Rhynchospora breviuscula</name>
    <dbReference type="NCBI Taxonomy" id="2022672"/>
    <lineage>
        <taxon>Eukaryota</taxon>
        <taxon>Viridiplantae</taxon>
        <taxon>Streptophyta</taxon>
        <taxon>Embryophyta</taxon>
        <taxon>Tracheophyta</taxon>
        <taxon>Spermatophyta</taxon>
        <taxon>Magnoliopsida</taxon>
        <taxon>Liliopsida</taxon>
        <taxon>Poales</taxon>
        <taxon>Cyperaceae</taxon>
        <taxon>Cyperoideae</taxon>
        <taxon>Rhynchosporeae</taxon>
        <taxon>Rhynchospora</taxon>
    </lineage>
</organism>
<dbReference type="Proteomes" id="UP001151287">
    <property type="component" value="Unassembled WGS sequence"/>
</dbReference>
<feature type="region of interest" description="Disordered" evidence="6">
    <location>
        <begin position="63"/>
        <end position="83"/>
    </location>
</feature>
<dbReference type="InterPro" id="IPR036576">
    <property type="entry name" value="WRKY_dom_sf"/>
</dbReference>
<keyword evidence="4" id="KW-0804">Transcription</keyword>
<dbReference type="AlphaFoldDB" id="A0A9Q0C3L3"/>
<dbReference type="Pfam" id="PF03106">
    <property type="entry name" value="WRKY"/>
    <property type="match status" value="1"/>
</dbReference>
<dbReference type="Gene3D" id="2.20.25.80">
    <property type="entry name" value="WRKY domain"/>
    <property type="match status" value="1"/>
</dbReference>
<evidence type="ECO:0000259" key="7">
    <source>
        <dbReference type="PROSITE" id="PS50811"/>
    </source>
</evidence>
<dbReference type="InterPro" id="IPR003657">
    <property type="entry name" value="WRKY_dom"/>
</dbReference>
<evidence type="ECO:0000313" key="8">
    <source>
        <dbReference type="EMBL" id="KAJ1686633.1"/>
    </source>
</evidence>
<sequence length="292" mass="33640">MISTREATQALNYNLVIKELEKSCELTEMLRAHVDGTDLQFGHLFEEISRTLTMSRDIVSKVAMPHSSEGAKTNKRKRDDEFKDRQRRKYNSKMTKLTPAPHHDGFQWRKYGEKTILNKKHPRCYFRCTYSQDSKCMATKQVQQYNDECPPLFEVIYFDEHTCSRVIPNSKSTNSKNILDFSGKSITKPSLPMIAMGCRREYEEATLVSCLTDVIKGYNSEISENSNEGHKPHNTSTDFSVSIDDDISSIESTLLREDEFSAVHDLTRDLEWLEQNNIKFLLEPLSPSGSFL</sequence>
<name>A0A9Q0C3L3_9POAL</name>
<dbReference type="InterPro" id="IPR044810">
    <property type="entry name" value="WRKY_plant"/>
</dbReference>
<evidence type="ECO:0000256" key="5">
    <source>
        <dbReference type="ARBA" id="ARBA00023242"/>
    </source>
</evidence>
<dbReference type="GO" id="GO:0005634">
    <property type="term" value="C:nucleus"/>
    <property type="evidence" value="ECO:0007669"/>
    <property type="project" value="UniProtKB-SubCell"/>
</dbReference>
<comment type="subcellular location">
    <subcellularLocation>
        <location evidence="1">Nucleus</location>
    </subcellularLocation>
</comment>
<evidence type="ECO:0000256" key="4">
    <source>
        <dbReference type="ARBA" id="ARBA00023163"/>
    </source>
</evidence>